<protein>
    <recommendedName>
        <fullName evidence="1">DUF7730 domain-containing protein</fullName>
    </recommendedName>
</protein>
<dbReference type="Proteomes" id="UP000054337">
    <property type="component" value="Unassembled WGS sequence"/>
</dbReference>
<accession>W7E8C6</accession>
<keyword evidence="3" id="KW-1185">Reference proteome</keyword>
<dbReference type="RefSeq" id="XP_014556206.1">
    <property type="nucleotide sequence ID" value="XM_014700720.1"/>
</dbReference>
<dbReference type="GeneID" id="26251807"/>
<name>W7E8C6_BIPV3</name>
<dbReference type="PANTHER" id="PTHR42085">
    <property type="entry name" value="F-BOX DOMAIN-CONTAINING PROTEIN"/>
    <property type="match status" value="1"/>
</dbReference>
<evidence type="ECO:0000313" key="2">
    <source>
        <dbReference type="EMBL" id="EUN26708.1"/>
    </source>
</evidence>
<dbReference type="HOGENOM" id="CLU_068958_0_0_1"/>
<gene>
    <name evidence="2" type="ORF">COCVIDRAFT_16357</name>
</gene>
<evidence type="ECO:0000259" key="1">
    <source>
        <dbReference type="Pfam" id="PF24864"/>
    </source>
</evidence>
<dbReference type="AlphaFoldDB" id="W7E8C6"/>
<dbReference type="PANTHER" id="PTHR42085:SF8">
    <property type="entry name" value="F-BOX DOMAIN-CONTAINING PROTEIN"/>
    <property type="match status" value="1"/>
</dbReference>
<dbReference type="InterPro" id="IPR056632">
    <property type="entry name" value="DUF7730"/>
</dbReference>
<feature type="domain" description="DUF7730" evidence="1">
    <location>
        <begin position="64"/>
        <end position="187"/>
    </location>
</feature>
<proteinExistence type="predicted"/>
<reference evidence="2 3" key="1">
    <citation type="journal article" date="2013" name="PLoS Genet.">
        <title>Comparative genome structure, secondary metabolite, and effector coding capacity across Cochliobolus pathogens.</title>
        <authorList>
            <person name="Condon B.J."/>
            <person name="Leng Y."/>
            <person name="Wu D."/>
            <person name="Bushley K.E."/>
            <person name="Ohm R.A."/>
            <person name="Otillar R."/>
            <person name="Martin J."/>
            <person name="Schackwitz W."/>
            <person name="Grimwood J."/>
            <person name="MohdZainudin N."/>
            <person name="Xue C."/>
            <person name="Wang R."/>
            <person name="Manning V.A."/>
            <person name="Dhillon B."/>
            <person name="Tu Z.J."/>
            <person name="Steffenson B.J."/>
            <person name="Salamov A."/>
            <person name="Sun H."/>
            <person name="Lowry S."/>
            <person name="LaButti K."/>
            <person name="Han J."/>
            <person name="Copeland A."/>
            <person name="Lindquist E."/>
            <person name="Barry K."/>
            <person name="Schmutz J."/>
            <person name="Baker S.E."/>
            <person name="Ciuffetti L.M."/>
            <person name="Grigoriev I.V."/>
            <person name="Zhong S."/>
            <person name="Turgeon B.G."/>
        </authorList>
    </citation>
    <scope>NUCLEOTIDE SEQUENCE [LARGE SCALE GENOMIC DNA]</scope>
    <source>
        <strain evidence="2 3">FI3</strain>
    </source>
</reference>
<evidence type="ECO:0000313" key="3">
    <source>
        <dbReference type="Proteomes" id="UP000054337"/>
    </source>
</evidence>
<dbReference type="Pfam" id="PF24864">
    <property type="entry name" value="DUF7730"/>
    <property type="match status" value="1"/>
</dbReference>
<dbReference type="InterPro" id="IPR038883">
    <property type="entry name" value="AN11006-like"/>
</dbReference>
<sequence length="319" mass="35739">MSAAIASAETFASGRYSKRKRTQVSYHLDDLEYSDTESEFESPQAKKPKAQTTKPLPKRKIFPFLDLPAEIRNTIYNYTLCDPSGIKFVGTYHKKRRVATRVSTKYPSSGGRYDSPTSKRVVEDVLDADGNYAPLVPSLLAVNKQIYSEGIDILYGNQLTFADSFALYSFLINLGPARAQRLKKLRVLGWLHSRGLKVYNNACFAALAWATNLTSLVVHVHINKYCSPRRAADQFYRDAFPWLEAVSAAKGKHGAALDVVTLDETALSDSWVSCNSDESVLTPKEKAEQFKAELAKCLDEHRDMVLKKPKNKMAKKVKS</sequence>
<dbReference type="OrthoDB" id="5397846at2759"/>
<organism evidence="2 3">
    <name type="scientific">Bipolaris victoriae (strain FI3)</name>
    <name type="common">Victoria blight of oats agent</name>
    <name type="synonym">Cochliobolus victoriae</name>
    <dbReference type="NCBI Taxonomy" id="930091"/>
    <lineage>
        <taxon>Eukaryota</taxon>
        <taxon>Fungi</taxon>
        <taxon>Dikarya</taxon>
        <taxon>Ascomycota</taxon>
        <taxon>Pezizomycotina</taxon>
        <taxon>Dothideomycetes</taxon>
        <taxon>Pleosporomycetidae</taxon>
        <taxon>Pleosporales</taxon>
        <taxon>Pleosporineae</taxon>
        <taxon>Pleosporaceae</taxon>
        <taxon>Bipolaris</taxon>
    </lineage>
</organism>
<dbReference type="EMBL" id="KI968737">
    <property type="protein sequence ID" value="EUN26708.1"/>
    <property type="molecule type" value="Genomic_DNA"/>
</dbReference>